<sequence>MVQNEDGRLKARALEVIPNGLYGHLSVKMQSPRTPQYYKRAKGAYLWDYDDNQYIDYLCAFGPNLFGYGHDEIDAAYIEQLREIDTATGPSVRMVELAEAYADQVSHCDWTMFCKNGTDATTMALMTARAYREKRKILIATGAYHGATKWCTPMPEGTVTEDHAHHIYYEYNNAQSLRRAVEEAGDDLAGVFATPFKHEVIHPQQLPDEEYARTARQLCDEKDALLILDDVRAGFRLDRDCSWEKIGVRPDLSSWGKTLANGHPLSCLMGSDRAREAAGKIFVTGSFWFGAAAMAAGLKTLELIRTTDYIERTIMLGDRLRDGLEQVSKETGIIIDQTGPSQMPLIMINDDDGNRNMPACVAFCDGLLDHGVFFHPFHNMFITPAMSEDDIDRTIDGCHAVAKKLPSIPMPEVAL</sequence>
<reference evidence="5" key="1">
    <citation type="journal article" date="2019" name="Int. J. Syst. Evol. Microbiol.">
        <title>The Global Catalogue of Microorganisms (GCM) 10K type strain sequencing project: providing services to taxonomists for standard genome sequencing and annotation.</title>
        <authorList>
            <consortium name="The Broad Institute Genomics Platform"/>
            <consortium name="The Broad Institute Genome Sequencing Center for Infectious Disease"/>
            <person name="Wu L."/>
            <person name="Ma J."/>
        </authorList>
    </citation>
    <scope>NUCLEOTIDE SEQUENCE [LARGE SCALE GENOMIC DNA]</scope>
    <source>
        <strain evidence="5">JCM 14162</strain>
    </source>
</reference>
<dbReference type="PANTHER" id="PTHR43713:SF3">
    <property type="entry name" value="GLUTAMATE-1-SEMIALDEHYDE 2,1-AMINOMUTASE 1, CHLOROPLASTIC-RELATED"/>
    <property type="match status" value="1"/>
</dbReference>
<dbReference type="InterPro" id="IPR015421">
    <property type="entry name" value="PyrdxlP-dep_Trfase_major"/>
</dbReference>
<evidence type="ECO:0000256" key="1">
    <source>
        <dbReference type="ARBA" id="ARBA00001933"/>
    </source>
</evidence>
<dbReference type="PROSITE" id="PS00600">
    <property type="entry name" value="AA_TRANSFER_CLASS_3"/>
    <property type="match status" value="1"/>
</dbReference>
<dbReference type="SUPFAM" id="SSF53383">
    <property type="entry name" value="PLP-dependent transferases"/>
    <property type="match status" value="1"/>
</dbReference>
<keyword evidence="2 3" id="KW-0663">Pyridoxal phosphate</keyword>
<dbReference type="InterPro" id="IPR049704">
    <property type="entry name" value="Aminotrans_3_PPA_site"/>
</dbReference>
<dbReference type="InterPro" id="IPR015424">
    <property type="entry name" value="PyrdxlP-dep_Trfase"/>
</dbReference>
<name>A0ABP3JV74_9SPHN</name>
<evidence type="ECO:0000256" key="2">
    <source>
        <dbReference type="ARBA" id="ARBA00022898"/>
    </source>
</evidence>
<dbReference type="Gene3D" id="3.90.1150.10">
    <property type="entry name" value="Aspartate Aminotransferase, domain 1"/>
    <property type="match status" value="1"/>
</dbReference>
<protein>
    <submittedName>
        <fullName evidence="4">Aminotransferase class III-fold pyridoxal phosphate-dependent enzyme</fullName>
    </submittedName>
</protein>
<dbReference type="InterPro" id="IPR005814">
    <property type="entry name" value="Aminotrans_3"/>
</dbReference>
<dbReference type="PANTHER" id="PTHR43713">
    <property type="entry name" value="GLUTAMATE-1-SEMIALDEHYDE 2,1-AMINOMUTASE"/>
    <property type="match status" value="1"/>
</dbReference>
<accession>A0ABP3JV74</accession>
<comment type="caution">
    <text evidence="4">The sequence shown here is derived from an EMBL/GenBank/DDBJ whole genome shotgun (WGS) entry which is preliminary data.</text>
</comment>
<dbReference type="EMBL" id="BAAAEM010000002">
    <property type="protein sequence ID" value="GAA0465123.1"/>
    <property type="molecule type" value="Genomic_DNA"/>
</dbReference>
<keyword evidence="5" id="KW-1185">Reference proteome</keyword>
<evidence type="ECO:0000313" key="5">
    <source>
        <dbReference type="Proteomes" id="UP001500713"/>
    </source>
</evidence>
<comment type="cofactor">
    <cofactor evidence="1">
        <name>pyridoxal 5'-phosphate</name>
        <dbReference type="ChEBI" id="CHEBI:597326"/>
    </cofactor>
</comment>
<organism evidence="4 5">
    <name type="scientific">Parasphingorhabdus litoris</name>
    <dbReference type="NCBI Taxonomy" id="394733"/>
    <lineage>
        <taxon>Bacteria</taxon>
        <taxon>Pseudomonadati</taxon>
        <taxon>Pseudomonadota</taxon>
        <taxon>Alphaproteobacteria</taxon>
        <taxon>Sphingomonadales</taxon>
        <taxon>Sphingomonadaceae</taxon>
        <taxon>Parasphingorhabdus</taxon>
    </lineage>
</organism>
<gene>
    <name evidence="4" type="ORF">GCM10009096_02090</name>
</gene>
<proteinExistence type="inferred from homology"/>
<keyword evidence="4" id="KW-0808">Transferase</keyword>
<dbReference type="GO" id="GO:0008483">
    <property type="term" value="F:transaminase activity"/>
    <property type="evidence" value="ECO:0007669"/>
    <property type="project" value="UniProtKB-KW"/>
</dbReference>
<keyword evidence="4" id="KW-0032">Aminotransferase</keyword>
<dbReference type="Proteomes" id="UP001500713">
    <property type="component" value="Unassembled WGS sequence"/>
</dbReference>
<evidence type="ECO:0000256" key="3">
    <source>
        <dbReference type="RuleBase" id="RU003560"/>
    </source>
</evidence>
<dbReference type="Gene3D" id="3.40.640.10">
    <property type="entry name" value="Type I PLP-dependent aspartate aminotransferase-like (Major domain)"/>
    <property type="match status" value="1"/>
</dbReference>
<dbReference type="RefSeq" id="WP_229954235.1">
    <property type="nucleotide sequence ID" value="NZ_BAAAEM010000002.1"/>
</dbReference>
<evidence type="ECO:0000313" key="4">
    <source>
        <dbReference type="EMBL" id="GAA0465123.1"/>
    </source>
</evidence>
<dbReference type="Pfam" id="PF00202">
    <property type="entry name" value="Aminotran_3"/>
    <property type="match status" value="1"/>
</dbReference>
<dbReference type="InterPro" id="IPR015422">
    <property type="entry name" value="PyrdxlP-dep_Trfase_small"/>
</dbReference>
<comment type="similarity">
    <text evidence="3">Belongs to the class-III pyridoxal-phosphate-dependent aminotransferase family.</text>
</comment>